<protein>
    <submittedName>
        <fullName evidence="1">Uncharacterized protein</fullName>
    </submittedName>
</protein>
<dbReference type="EMBL" id="CP061800">
    <property type="protein sequence ID" value="QTA93027.1"/>
    <property type="molecule type" value="Genomic_DNA"/>
</dbReference>
<evidence type="ECO:0000313" key="1">
    <source>
        <dbReference type="EMBL" id="QTA93027.1"/>
    </source>
</evidence>
<reference evidence="1" key="1">
    <citation type="journal article" date="2021" name="Microb. Physiol.">
        <title>Proteogenomic Insights into the Physiology of Marine, Sulfate-Reducing, Filamentous Desulfonema limicola and Desulfonema magnum.</title>
        <authorList>
            <person name="Schnaars V."/>
            <person name="Wohlbrand L."/>
            <person name="Scheve S."/>
            <person name="Hinrichs C."/>
            <person name="Reinhardt R."/>
            <person name="Rabus R."/>
        </authorList>
    </citation>
    <scope>NUCLEOTIDE SEQUENCE</scope>
    <source>
        <strain evidence="1">4be13</strain>
    </source>
</reference>
<dbReference type="AlphaFoldDB" id="A0A975GTI9"/>
<accession>A0A975GTI9</accession>
<evidence type="ECO:0000313" key="2">
    <source>
        <dbReference type="Proteomes" id="UP000663722"/>
    </source>
</evidence>
<gene>
    <name evidence="1" type="ORF">dnm_091220</name>
</gene>
<dbReference type="Proteomes" id="UP000663722">
    <property type="component" value="Chromosome"/>
</dbReference>
<sequence>MKIENSFCSHASAHLVPMPLSDGVFNPVRQNVMLLKVVQGKGIRKGRCVFLFLSPFPVLSAGLSTKSVRIRKKECHATSSNYSPILTSTSAD</sequence>
<dbReference type="KEGG" id="dmm:dnm_091220"/>
<name>A0A975GTI9_9BACT</name>
<proteinExistence type="predicted"/>
<organism evidence="1 2">
    <name type="scientific">Desulfonema magnum</name>
    <dbReference type="NCBI Taxonomy" id="45655"/>
    <lineage>
        <taxon>Bacteria</taxon>
        <taxon>Pseudomonadati</taxon>
        <taxon>Thermodesulfobacteriota</taxon>
        <taxon>Desulfobacteria</taxon>
        <taxon>Desulfobacterales</taxon>
        <taxon>Desulfococcaceae</taxon>
        <taxon>Desulfonema</taxon>
    </lineage>
</organism>
<keyword evidence="2" id="KW-1185">Reference proteome</keyword>